<evidence type="ECO:0000313" key="3">
    <source>
        <dbReference type="Proteomes" id="UP001196068"/>
    </source>
</evidence>
<dbReference type="Proteomes" id="UP001196068">
    <property type="component" value="Unassembled WGS sequence"/>
</dbReference>
<organism evidence="2 3">
    <name type="scientific">Plastoroseomonas arctica</name>
    <dbReference type="NCBI Taxonomy" id="1509237"/>
    <lineage>
        <taxon>Bacteria</taxon>
        <taxon>Pseudomonadati</taxon>
        <taxon>Pseudomonadota</taxon>
        <taxon>Alphaproteobacteria</taxon>
        <taxon>Acetobacterales</taxon>
        <taxon>Acetobacteraceae</taxon>
        <taxon>Plastoroseomonas</taxon>
    </lineage>
</organism>
<reference evidence="2" key="1">
    <citation type="submission" date="2020-01" db="EMBL/GenBank/DDBJ databases">
        <authorList>
            <person name="Rat A."/>
        </authorList>
    </citation>
    <scope>NUCLEOTIDE SEQUENCE</scope>
    <source>
        <strain evidence="2">LMG 28251</strain>
    </source>
</reference>
<accession>A0AAF1KRE8</accession>
<name>A0AAF1KRE8_9PROT</name>
<evidence type="ECO:0000259" key="1">
    <source>
        <dbReference type="Pfam" id="PF16917"/>
    </source>
</evidence>
<reference evidence="2" key="2">
    <citation type="journal article" date="2021" name="Syst. Appl. Microbiol.">
        <title>Roseomonas hellenica sp. nov., isolated from roots of wild-growing Alkanna tinctoria.</title>
        <authorList>
            <person name="Rat A."/>
            <person name="Naranjo H.D."/>
            <person name="Lebbe L."/>
            <person name="Cnockaert M."/>
            <person name="Krigas N."/>
            <person name="Grigoriadou K."/>
            <person name="Maloupa E."/>
            <person name="Willems A."/>
        </authorList>
    </citation>
    <scope>NUCLEOTIDE SEQUENCE</scope>
    <source>
        <strain evidence="2">LMG 28251</strain>
    </source>
</reference>
<feature type="domain" description="BPL/LPL catalytic" evidence="1">
    <location>
        <begin position="9"/>
        <end position="181"/>
    </location>
</feature>
<protein>
    <recommendedName>
        <fullName evidence="1">BPL/LPL catalytic domain-containing protein</fullName>
    </recommendedName>
</protein>
<dbReference type="InterPro" id="IPR004143">
    <property type="entry name" value="BPL_LPL_catalytic"/>
</dbReference>
<dbReference type="RefSeq" id="WP_211873020.1">
    <property type="nucleotide sequence ID" value="NZ_JAAEDH010000002.1"/>
</dbReference>
<dbReference type="SUPFAM" id="SSF55681">
    <property type="entry name" value="Class II aaRS and biotin synthetases"/>
    <property type="match status" value="1"/>
</dbReference>
<comment type="caution">
    <text evidence="2">The sequence shown here is derived from an EMBL/GenBank/DDBJ whole genome shotgun (WGS) entry which is preliminary data.</text>
</comment>
<dbReference type="EMBL" id="JAAEDH010000002">
    <property type="protein sequence ID" value="MBR0654222.1"/>
    <property type="molecule type" value="Genomic_DNA"/>
</dbReference>
<proteinExistence type="predicted"/>
<dbReference type="Gene3D" id="3.30.930.10">
    <property type="entry name" value="Bira Bifunctional Protein, Domain 2"/>
    <property type="match status" value="1"/>
</dbReference>
<evidence type="ECO:0000313" key="2">
    <source>
        <dbReference type="EMBL" id="MBR0654222.1"/>
    </source>
</evidence>
<gene>
    <name evidence="2" type="ORF">GXW79_03915</name>
</gene>
<dbReference type="Pfam" id="PF16917">
    <property type="entry name" value="BPL_LplA_LipB_2"/>
    <property type="match status" value="1"/>
</dbReference>
<keyword evidence="3" id="KW-1185">Reference proteome</keyword>
<dbReference type="AlphaFoldDB" id="A0AAF1KRE8"/>
<sequence>MRTSRLEPLPPVFTPILHLREGKDALRRAIALAPEKGAGTLVWSSALHRVEAAIVLEPERILAASRPAFLVAANALADALTALAAPELPVTLRWPATLLLNGGEIGQVTLATPPDATDAEVPAWLVVGFSLRLSAPAHQEPGLTPNHTSLATEGLDDITAEAIVGAWARHLLANMNEWEERPTRLPEKYFARLETAPWQGSARRGLDPVTGDLILDRDGARQRHALA</sequence>
<dbReference type="InterPro" id="IPR045864">
    <property type="entry name" value="aa-tRNA-synth_II/BPL/LPL"/>
</dbReference>